<dbReference type="PANTHER" id="PTHR40644">
    <property type="entry name" value="UPF0653 PROTEIN C607.02C"/>
    <property type="match status" value="1"/>
</dbReference>
<comment type="caution">
    <text evidence="3">The sequence shown here is derived from an EMBL/GenBank/DDBJ whole genome shotgun (WGS) entry which is preliminary data.</text>
</comment>
<keyword evidence="4" id="KW-1185">Reference proteome</keyword>
<feature type="compositionally biased region" description="Basic and acidic residues" evidence="2">
    <location>
        <begin position="213"/>
        <end position="233"/>
    </location>
</feature>
<dbReference type="EMBL" id="LBBL01000551">
    <property type="protein sequence ID" value="KKF92180.1"/>
    <property type="molecule type" value="Genomic_DNA"/>
</dbReference>
<accession>A0A0F8AZ95</accession>
<proteinExistence type="predicted"/>
<sequence>MLQLRSPSRALPASAPAPPYWSRLLTLSFLPFRYDLPPDRVALPLPALSAKERREVAEAKKKRKTPANDDAQHSRPQKKRIAEFSSNDAPRAFKRIMRLAHKKQAGTITTTAPQKPKLNRQAEAKKKAAAKAMEKAAAAELKKAEESKVEVPKIQPGERLSDFAARVDQSIPVVGLANKMQKNGKDVLGLKVHRTRKEKKMHKLYDQWRAEERKIQSMRDEEAEKAAERDMDSGYRLMDNGVMDGFSYDSLRSTGPMDREDGEGEGGGKKKKKKQKRGGGSKKAEDPWAILLKKRGEGRVKLHDVAQAPPELNMKMDVKLKTYEKPE</sequence>
<dbReference type="Proteomes" id="UP000034841">
    <property type="component" value="Unassembled WGS sequence"/>
</dbReference>
<dbReference type="PANTHER" id="PTHR40644:SF1">
    <property type="entry name" value="UPF0653 PROTEIN C607.02C"/>
    <property type="match status" value="1"/>
</dbReference>
<evidence type="ECO:0000256" key="2">
    <source>
        <dbReference type="SAM" id="MobiDB-lite"/>
    </source>
</evidence>
<feature type="region of interest" description="Disordered" evidence="2">
    <location>
        <begin position="43"/>
        <end position="86"/>
    </location>
</feature>
<feature type="region of interest" description="Disordered" evidence="2">
    <location>
        <begin position="213"/>
        <end position="290"/>
    </location>
</feature>
<feature type="compositionally biased region" description="Basic residues" evidence="2">
    <location>
        <begin position="269"/>
        <end position="280"/>
    </location>
</feature>
<dbReference type="OrthoDB" id="5876637at2759"/>
<gene>
    <name evidence="3" type="ORF">CFO_g5468</name>
</gene>
<protein>
    <submittedName>
        <fullName evidence="3">Uncharacterized protein</fullName>
    </submittedName>
</protein>
<evidence type="ECO:0000313" key="3">
    <source>
        <dbReference type="EMBL" id="KKF92180.1"/>
    </source>
</evidence>
<dbReference type="AlphaFoldDB" id="A0A0F8AZ95"/>
<evidence type="ECO:0000313" key="4">
    <source>
        <dbReference type="Proteomes" id="UP000034841"/>
    </source>
</evidence>
<keyword evidence="1" id="KW-0175">Coiled coil</keyword>
<reference evidence="3 4" key="1">
    <citation type="submission" date="2015-04" db="EMBL/GenBank/DDBJ databases">
        <title>Genome sequence of Ceratocystis platani, a major pathogen of plane trees.</title>
        <authorList>
            <person name="Belbahri L."/>
        </authorList>
    </citation>
    <scope>NUCLEOTIDE SEQUENCE [LARGE SCALE GENOMIC DNA]</scope>
    <source>
        <strain evidence="3 4">CFO</strain>
    </source>
</reference>
<feature type="coiled-coil region" evidence="1">
    <location>
        <begin position="119"/>
        <end position="147"/>
    </location>
</feature>
<name>A0A0F8AZ95_CERFI</name>
<evidence type="ECO:0000256" key="1">
    <source>
        <dbReference type="SAM" id="Coils"/>
    </source>
</evidence>
<organism evidence="3 4">
    <name type="scientific">Ceratocystis fimbriata f. sp. platani</name>
    <dbReference type="NCBI Taxonomy" id="88771"/>
    <lineage>
        <taxon>Eukaryota</taxon>
        <taxon>Fungi</taxon>
        <taxon>Dikarya</taxon>
        <taxon>Ascomycota</taxon>
        <taxon>Pezizomycotina</taxon>
        <taxon>Sordariomycetes</taxon>
        <taxon>Hypocreomycetidae</taxon>
        <taxon>Microascales</taxon>
        <taxon>Ceratocystidaceae</taxon>
        <taxon>Ceratocystis</taxon>
    </lineage>
</organism>
<feature type="compositionally biased region" description="Basic and acidic residues" evidence="2">
    <location>
        <begin position="50"/>
        <end position="59"/>
    </location>
</feature>